<evidence type="ECO:0000313" key="10">
    <source>
        <dbReference type="Proteomes" id="UP000190435"/>
    </source>
</evidence>
<evidence type="ECO:0000256" key="3">
    <source>
        <dbReference type="ARBA" id="ARBA00022705"/>
    </source>
</evidence>
<reference evidence="9 11" key="2">
    <citation type="submission" date="2018-06" db="EMBL/GenBank/DDBJ databases">
        <authorList>
            <consortium name="Pathogen Informatics"/>
            <person name="Doyle S."/>
        </authorList>
    </citation>
    <scope>NUCLEOTIDE SEQUENCE [LARGE SCALE GENOMIC DNA]</scope>
    <source>
        <strain evidence="9 11">NCTC10293</strain>
    </source>
</reference>
<gene>
    <name evidence="9" type="primary">holA</name>
    <name evidence="8" type="ORF">B0181_09040</name>
    <name evidence="9" type="ORF">NCTC10293_00291</name>
</gene>
<evidence type="ECO:0000256" key="1">
    <source>
        <dbReference type="ARBA" id="ARBA00022679"/>
    </source>
</evidence>
<dbReference type="SUPFAM" id="SSF52540">
    <property type="entry name" value="P-loop containing nucleoside triphosphate hydrolases"/>
    <property type="match status" value="1"/>
</dbReference>
<keyword evidence="10" id="KW-1185">Reference proteome</keyword>
<dbReference type="Gene3D" id="1.20.272.10">
    <property type="match status" value="1"/>
</dbReference>
<dbReference type="Proteomes" id="UP000190435">
    <property type="component" value="Unassembled WGS sequence"/>
</dbReference>
<dbReference type="PANTHER" id="PTHR34388:SF1">
    <property type="entry name" value="DNA POLYMERASE III SUBUNIT DELTA"/>
    <property type="match status" value="1"/>
</dbReference>
<evidence type="ECO:0000256" key="7">
    <source>
        <dbReference type="NCBIfam" id="TIGR01128"/>
    </source>
</evidence>
<dbReference type="STRING" id="34060.B0181_09040"/>
<organism evidence="8 10">
    <name type="scientific">Moraxella caviae</name>
    <dbReference type="NCBI Taxonomy" id="34060"/>
    <lineage>
        <taxon>Bacteria</taxon>
        <taxon>Pseudomonadati</taxon>
        <taxon>Pseudomonadota</taxon>
        <taxon>Gammaproteobacteria</taxon>
        <taxon>Moraxellales</taxon>
        <taxon>Moraxellaceae</taxon>
        <taxon>Moraxella</taxon>
    </lineage>
</organism>
<evidence type="ECO:0000313" key="8">
    <source>
        <dbReference type="EMBL" id="OOR88086.1"/>
    </source>
</evidence>
<dbReference type="Gene3D" id="1.10.8.60">
    <property type="match status" value="1"/>
</dbReference>
<dbReference type="InterPro" id="IPR027417">
    <property type="entry name" value="P-loop_NTPase"/>
</dbReference>
<comment type="catalytic activity">
    <reaction evidence="6">
        <text>DNA(n) + a 2'-deoxyribonucleoside 5'-triphosphate = DNA(n+1) + diphosphate</text>
        <dbReference type="Rhea" id="RHEA:22508"/>
        <dbReference type="Rhea" id="RHEA-COMP:17339"/>
        <dbReference type="Rhea" id="RHEA-COMP:17340"/>
        <dbReference type="ChEBI" id="CHEBI:33019"/>
        <dbReference type="ChEBI" id="CHEBI:61560"/>
        <dbReference type="ChEBI" id="CHEBI:173112"/>
        <dbReference type="EC" id="2.7.7.7"/>
    </reaction>
</comment>
<dbReference type="Proteomes" id="UP000255279">
    <property type="component" value="Unassembled WGS sequence"/>
</dbReference>
<proteinExistence type="inferred from homology"/>
<evidence type="ECO:0000256" key="4">
    <source>
        <dbReference type="ARBA" id="ARBA00022932"/>
    </source>
</evidence>
<evidence type="ECO:0000313" key="11">
    <source>
        <dbReference type="Proteomes" id="UP000255279"/>
    </source>
</evidence>
<protein>
    <recommendedName>
        <fullName evidence="7">DNA polymerase III subunit delta</fullName>
        <ecNumber evidence="7">2.7.7.7</ecNumber>
    </recommendedName>
</protein>
<dbReference type="EMBL" id="MUXU01000056">
    <property type="protein sequence ID" value="OOR88086.1"/>
    <property type="molecule type" value="Genomic_DNA"/>
</dbReference>
<dbReference type="Gene3D" id="3.40.50.300">
    <property type="entry name" value="P-loop containing nucleotide triphosphate hydrolases"/>
    <property type="match status" value="1"/>
</dbReference>
<name>A0A1S9ZX18_9GAMM</name>
<dbReference type="EMBL" id="UGQE01000001">
    <property type="protein sequence ID" value="STZ09970.1"/>
    <property type="molecule type" value="Genomic_DNA"/>
</dbReference>
<sequence length="339" mass="37617">MQFLPLYQRLCQAATSHEPPPLMGLWLVHGDEPLMVQWLIDACRPIWQAHRQHVSRLELTSAKSWLTAESELASLSLFDDNNALIITGNHKPDAAMIATLAQFADEANQGAHGHHLLWCLPKQDKKSQATKALRLFAERGMMIEASLPNERARRELLQVKAQEFGLTLTNEAWSLLLTHTEHNLLTAYQTLWRLSFLYPNATIDGEILQAGLVEGAAFSSFDLSDAMLGGNPNKSLQILHQLRQSDTAPSRVLWTVATDARHILQLQAGKSPDSLGIWRSKQSLYTAAARRTHAVSHAWAAQIFAIDKAIKGVSGLDAWQLLHDLVLSIASGEKLPTAK</sequence>
<keyword evidence="2 9" id="KW-0548">Nucleotidyltransferase</keyword>
<comment type="similarity">
    <text evidence="5">Belongs to the DNA polymerase HolA subunit family.</text>
</comment>
<accession>A0A1S9ZX18</accession>
<dbReference type="SUPFAM" id="SSF48019">
    <property type="entry name" value="post-AAA+ oligomerization domain-like"/>
    <property type="match status" value="1"/>
</dbReference>
<dbReference type="OrthoDB" id="9770982at2"/>
<evidence type="ECO:0000256" key="5">
    <source>
        <dbReference type="ARBA" id="ARBA00034754"/>
    </source>
</evidence>
<keyword evidence="1 9" id="KW-0808">Transferase</keyword>
<keyword evidence="4" id="KW-0239">DNA-directed DNA polymerase</keyword>
<dbReference type="GO" id="GO:0006261">
    <property type="term" value="P:DNA-templated DNA replication"/>
    <property type="evidence" value="ECO:0007669"/>
    <property type="project" value="TreeGrafter"/>
</dbReference>
<dbReference type="GO" id="GO:0003677">
    <property type="term" value="F:DNA binding"/>
    <property type="evidence" value="ECO:0007669"/>
    <property type="project" value="InterPro"/>
</dbReference>
<reference evidence="8 10" key="1">
    <citation type="submission" date="2017-02" db="EMBL/GenBank/DDBJ databases">
        <title>Draft genome sequence of Moraxella caviae CCUG 355 type strain.</title>
        <authorList>
            <person name="Engstrom-Jakobsson H."/>
            <person name="Salva-Serra F."/>
            <person name="Thorell K."/>
            <person name="Gonzales-Siles L."/>
            <person name="Karlsson R."/>
            <person name="Boulund F."/>
            <person name="Engstrand L."/>
            <person name="Moore E."/>
        </authorList>
    </citation>
    <scope>NUCLEOTIDE SEQUENCE [LARGE SCALE GENOMIC DNA]</scope>
    <source>
        <strain evidence="8 10">CCUG 355</strain>
    </source>
</reference>
<dbReference type="InterPro" id="IPR005790">
    <property type="entry name" value="DNA_polIII_delta"/>
</dbReference>
<dbReference type="EC" id="2.7.7.7" evidence="7"/>
<dbReference type="PANTHER" id="PTHR34388">
    <property type="entry name" value="DNA POLYMERASE III SUBUNIT DELTA"/>
    <property type="match status" value="1"/>
</dbReference>
<dbReference type="GO" id="GO:0003887">
    <property type="term" value="F:DNA-directed DNA polymerase activity"/>
    <property type="evidence" value="ECO:0007669"/>
    <property type="project" value="UniProtKB-UniRule"/>
</dbReference>
<evidence type="ECO:0000313" key="9">
    <source>
        <dbReference type="EMBL" id="STZ09970.1"/>
    </source>
</evidence>
<evidence type="ECO:0000256" key="6">
    <source>
        <dbReference type="ARBA" id="ARBA00049244"/>
    </source>
</evidence>
<dbReference type="NCBIfam" id="TIGR01128">
    <property type="entry name" value="holA"/>
    <property type="match status" value="1"/>
</dbReference>
<keyword evidence="3" id="KW-0235">DNA replication</keyword>
<evidence type="ECO:0000256" key="2">
    <source>
        <dbReference type="ARBA" id="ARBA00022695"/>
    </source>
</evidence>
<dbReference type="GO" id="GO:0009360">
    <property type="term" value="C:DNA polymerase III complex"/>
    <property type="evidence" value="ECO:0007669"/>
    <property type="project" value="UniProtKB-UniRule"/>
</dbReference>
<dbReference type="RefSeq" id="WP_078277179.1">
    <property type="nucleotide sequence ID" value="NZ_CAACXO010000024.1"/>
</dbReference>
<dbReference type="AlphaFoldDB" id="A0A1S9ZX18"/>
<dbReference type="InterPro" id="IPR008921">
    <property type="entry name" value="DNA_pol3_clamp-load_cplx_C"/>
</dbReference>